<dbReference type="RefSeq" id="WP_129894166.1">
    <property type="nucleotide sequence ID" value="NZ_CP035758.1"/>
</dbReference>
<dbReference type="Proteomes" id="UP000290365">
    <property type="component" value="Chromosome"/>
</dbReference>
<name>A0A4P6K4E7_KTERU</name>
<dbReference type="AlphaFoldDB" id="A0A4P6K4E7"/>
<dbReference type="KEGG" id="kbs:EPA93_46920"/>
<protein>
    <submittedName>
        <fullName evidence="1">Uncharacterized protein</fullName>
    </submittedName>
</protein>
<evidence type="ECO:0000313" key="1">
    <source>
        <dbReference type="EMBL" id="QBD83099.1"/>
    </source>
</evidence>
<dbReference type="EMBL" id="CP035758">
    <property type="protein sequence ID" value="QBD83099.1"/>
    <property type="molecule type" value="Genomic_DNA"/>
</dbReference>
<reference evidence="1 2" key="1">
    <citation type="submission" date="2019-01" db="EMBL/GenBank/DDBJ databases">
        <title>Ktedonosporobacter rubrisoli SCAWS-G2.</title>
        <authorList>
            <person name="Huang Y."/>
            <person name="Yan B."/>
        </authorList>
    </citation>
    <scope>NUCLEOTIDE SEQUENCE [LARGE SCALE GENOMIC DNA]</scope>
    <source>
        <strain evidence="1 2">SCAWS-G2</strain>
    </source>
</reference>
<accession>A0A4P6K4E7</accession>
<organism evidence="1 2">
    <name type="scientific">Ktedonosporobacter rubrisoli</name>
    <dbReference type="NCBI Taxonomy" id="2509675"/>
    <lineage>
        <taxon>Bacteria</taxon>
        <taxon>Bacillati</taxon>
        <taxon>Chloroflexota</taxon>
        <taxon>Ktedonobacteria</taxon>
        <taxon>Ktedonobacterales</taxon>
        <taxon>Ktedonosporobacteraceae</taxon>
        <taxon>Ktedonosporobacter</taxon>
    </lineage>
</organism>
<sequence length="124" mass="13832">MSEQTPGTNALPLIPIIIEPVADYIQLGRTIIANHHQEFLQAIGWGMQAYVDNDSRESQLCTDRILDLLIEAFEDTELTHEWRLGFICGYMAGLLNPELTGEGYSGTPLALLIHKCSTLYPIQS</sequence>
<gene>
    <name evidence="1" type="ORF">EPA93_46920</name>
</gene>
<proteinExistence type="predicted"/>
<keyword evidence="2" id="KW-1185">Reference proteome</keyword>
<evidence type="ECO:0000313" key="2">
    <source>
        <dbReference type="Proteomes" id="UP000290365"/>
    </source>
</evidence>